<dbReference type="Proteomes" id="UP000664859">
    <property type="component" value="Unassembled WGS sequence"/>
</dbReference>
<evidence type="ECO:0000313" key="1">
    <source>
        <dbReference type="EMBL" id="KAG5178050.1"/>
    </source>
</evidence>
<dbReference type="EMBL" id="JAFCMP010000518">
    <property type="protein sequence ID" value="KAG5178050.1"/>
    <property type="molecule type" value="Genomic_DNA"/>
</dbReference>
<gene>
    <name evidence="1" type="ORF">JKP88DRAFT_350439</name>
</gene>
<sequence length="414" mass="46011">MAAAVTREAAEVWALMRRRPQELRGVRVQPGIGSAGRCGQPEEAGQPHGAVALAAVSIAGLTAEMRARWRCYQAMAGKSLLPLSSLADEVGGLIAAHDGYMVNVVESLGMDVKSAFRQLALDVRGPLLGYRYNDLVVVDLRLQFGWRSSPGWWSLAGGAIEWWYRCRWTTEPDAAYRERAALWHSPGCRNFWRNDGKPHEGENVVVWEMENERDEYEGPYPTYVIYCPQVNLVYVGNVKAGSSTINAVLSSNFKCTSGLTEAECRKIRARTTWLDNDLISGMLFFSVVREPIARFKSGYMQAVSVPDTPLWGTPLKEYLELFRLSGSDANGRQVPMHFVASLGNLEADLQTLWSTLGLPPLRDFPHEREAAHDPNKAALDTSLSRAELQDVCAHLMQDFICFGYRLPPECTGAP</sequence>
<reference evidence="1" key="1">
    <citation type="submission" date="2021-02" db="EMBL/GenBank/DDBJ databases">
        <title>First Annotated Genome of the Yellow-green Alga Tribonema minus.</title>
        <authorList>
            <person name="Mahan K.M."/>
        </authorList>
    </citation>
    <scope>NUCLEOTIDE SEQUENCE</scope>
    <source>
        <strain evidence="1">UTEX B ZZ1240</strain>
    </source>
</reference>
<dbReference type="OrthoDB" id="408912at2759"/>
<accession>A0A835YMP6</accession>
<name>A0A835YMP6_9STRA</name>
<dbReference type="AlphaFoldDB" id="A0A835YMP6"/>
<comment type="caution">
    <text evidence="1">The sequence shown here is derived from an EMBL/GenBank/DDBJ whole genome shotgun (WGS) entry which is preliminary data.</text>
</comment>
<proteinExistence type="predicted"/>
<organism evidence="1 2">
    <name type="scientific">Tribonema minus</name>
    <dbReference type="NCBI Taxonomy" id="303371"/>
    <lineage>
        <taxon>Eukaryota</taxon>
        <taxon>Sar</taxon>
        <taxon>Stramenopiles</taxon>
        <taxon>Ochrophyta</taxon>
        <taxon>PX clade</taxon>
        <taxon>Xanthophyceae</taxon>
        <taxon>Tribonematales</taxon>
        <taxon>Tribonemataceae</taxon>
        <taxon>Tribonema</taxon>
    </lineage>
</organism>
<keyword evidence="2" id="KW-1185">Reference proteome</keyword>
<evidence type="ECO:0000313" key="2">
    <source>
        <dbReference type="Proteomes" id="UP000664859"/>
    </source>
</evidence>
<protein>
    <submittedName>
        <fullName evidence="1">Uncharacterized protein</fullName>
    </submittedName>
</protein>